<sequence>MENMMMNDESLSRYSRRFTFGWSQGEPSSYDTRPFFPPGLLDDDLDPSLLSRLGDWESNEDGDFDRLRLLDSDLRLVTRGDTRGLDTLTGERLRTGLRL</sequence>
<comment type="caution">
    <text evidence="1">The sequence shown here is derived from an EMBL/GenBank/DDBJ whole genome shotgun (WGS) entry which is preliminary data.</text>
</comment>
<dbReference type="AlphaFoldDB" id="A0AAV1SL46"/>
<evidence type="ECO:0000313" key="2">
    <source>
        <dbReference type="Proteomes" id="UP001314170"/>
    </source>
</evidence>
<keyword evidence="2" id="KW-1185">Reference proteome</keyword>
<accession>A0AAV1SL46</accession>
<reference evidence="1 2" key="1">
    <citation type="submission" date="2024-01" db="EMBL/GenBank/DDBJ databases">
        <authorList>
            <person name="Waweru B."/>
        </authorList>
    </citation>
    <scope>NUCLEOTIDE SEQUENCE [LARGE SCALE GENOMIC DNA]</scope>
</reference>
<name>A0AAV1SL46_9ROSI</name>
<gene>
    <name evidence="1" type="ORF">DCAF_LOCUS24809</name>
</gene>
<proteinExistence type="predicted"/>
<dbReference type="Proteomes" id="UP001314170">
    <property type="component" value="Unassembled WGS sequence"/>
</dbReference>
<protein>
    <submittedName>
        <fullName evidence="1">Uncharacterized protein</fullName>
    </submittedName>
</protein>
<evidence type="ECO:0000313" key="1">
    <source>
        <dbReference type="EMBL" id="CAK7353596.1"/>
    </source>
</evidence>
<organism evidence="1 2">
    <name type="scientific">Dovyalis caffra</name>
    <dbReference type="NCBI Taxonomy" id="77055"/>
    <lineage>
        <taxon>Eukaryota</taxon>
        <taxon>Viridiplantae</taxon>
        <taxon>Streptophyta</taxon>
        <taxon>Embryophyta</taxon>
        <taxon>Tracheophyta</taxon>
        <taxon>Spermatophyta</taxon>
        <taxon>Magnoliopsida</taxon>
        <taxon>eudicotyledons</taxon>
        <taxon>Gunneridae</taxon>
        <taxon>Pentapetalae</taxon>
        <taxon>rosids</taxon>
        <taxon>fabids</taxon>
        <taxon>Malpighiales</taxon>
        <taxon>Salicaceae</taxon>
        <taxon>Flacourtieae</taxon>
        <taxon>Dovyalis</taxon>
    </lineage>
</organism>
<dbReference type="EMBL" id="CAWUPB010001194">
    <property type="protein sequence ID" value="CAK7353596.1"/>
    <property type="molecule type" value="Genomic_DNA"/>
</dbReference>